<reference evidence="3 4" key="1">
    <citation type="submission" date="2016-10" db="EMBL/GenBank/DDBJ databases">
        <authorList>
            <person name="de Groot N.N."/>
        </authorList>
    </citation>
    <scope>NUCLEOTIDE SEQUENCE [LARGE SCALE GENOMIC DNA]</scope>
    <source>
        <strain evidence="3 4">DSM 22788</strain>
    </source>
</reference>
<dbReference type="PANTHER" id="PTHR43736">
    <property type="entry name" value="ADP-RIBOSE PYROPHOSPHATASE"/>
    <property type="match status" value="1"/>
</dbReference>
<sequence length="310" mass="32547">MGFADASASERPYLPPAVAVSTVAFALRPPPGASTLDEAARSGDDGAAPATLWIPLVRRTREPFRGRWALPGGPTRWNETLTDTALRSIRAAAGCTPGYLEQLYAFGGVERSADAARLVTIAYWAMLGEGDLDAAAAEDAADGEAGADGPASRAAGGSASPAATAPGTGRRWDDPGDPPPLHHLDDGGTDAEGNVAWCSADRLPELAFDHADIIAYALARLRSKTEYAAVAHRFLGPIFTIGRLRAVHEAVLGAAVDPANFRRQMLARGALVDTGERETGAAHRPARLYRFSNDAAPEPPDARPHSRRSA</sequence>
<organism evidence="3 4">
    <name type="scientific">Leucobacter chromiiresistens</name>
    <dbReference type="NCBI Taxonomy" id="1079994"/>
    <lineage>
        <taxon>Bacteria</taxon>
        <taxon>Bacillati</taxon>
        <taxon>Actinomycetota</taxon>
        <taxon>Actinomycetes</taxon>
        <taxon>Micrococcales</taxon>
        <taxon>Microbacteriaceae</taxon>
        <taxon>Leucobacter</taxon>
    </lineage>
</organism>
<feature type="domain" description="NrtR DNA-binding winged helix" evidence="2">
    <location>
        <begin position="234"/>
        <end position="291"/>
    </location>
</feature>
<dbReference type="Proteomes" id="UP000182690">
    <property type="component" value="Unassembled WGS sequence"/>
</dbReference>
<dbReference type="Gene3D" id="1.10.10.10">
    <property type="entry name" value="Winged helix-like DNA-binding domain superfamily/Winged helix DNA-binding domain"/>
    <property type="match status" value="1"/>
</dbReference>
<proteinExistence type="predicted"/>
<gene>
    <name evidence="3" type="ORF">SAMN04488565_1631</name>
</gene>
<evidence type="ECO:0000313" key="3">
    <source>
        <dbReference type="EMBL" id="SDQ25080.1"/>
    </source>
</evidence>
<dbReference type="PANTHER" id="PTHR43736:SF4">
    <property type="entry name" value="SLR1690 PROTEIN"/>
    <property type="match status" value="1"/>
</dbReference>
<dbReference type="Gene3D" id="3.90.79.10">
    <property type="entry name" value="Nucleoside Triphosphate Pyrophosphohydrolase"/>
    <property type="match status" value="1"/>
</dbReference>
<dbReference type="OrthoDB" id="9786141at2"/>
<dbReference type="InterPro" id="IPR054105">
    <property type="entry name" value="WHD_NrtR"/>
</dbReference>
<dbReference type="EMBL" id="FNKB01000001">
    <property type="protein sequence ID" value="SDQ25080.1"/>
    <property type="molecule type" value="Genomic_DNA"/>
</dbReference>
<feature type="compositionally biased region" description="Basic and acidic residues" evidence="1">
    <location>
        <begin position="170"/>
        <end position="186"/>
    </location>
</feature>
<evidence type="ECO:0000256" key="1">
    <source>
        <dbReference type="SAM" id="MobiDB-lite"/>
    </source>
</evidence>
<feature type="region of interest" description="Disordered" evidence="1">
    <location>
        <begin position="276"/>
        <end position="310"/>
    </location>
</feature>
<dbReference type="SUPFAM" id="SSF46785">
    <property type="entry name" value="Winged helix' DNA-binding domain"/>
    <property type="match status" value="1"/>
</dbReference>
<dbReference type="InterPro" id="IPR015797">
    <property type="entry name" value="NUDIX_hydrolase-like_dom_sf"/>
</dbReference>
<name>A0A1H0ZCD1_9MICO</name>
<dbReference type="CDD" id="cd18873">
    <property type="entry name" value="NUDIX_NadM_like"/>
    <property type="match status" value="1"/>
</dbReference>
<dbReference type="InterPro" id="IPR036390">
    <property type="entry name" value="WH_DNA-bd_sf"/>
</dbReference>
<dbReference type="AlphaFoldDB" id="A0A1H0ZCD1"/>
<evidence type="ECO:0000313" key="4">
    <source>
        <dbReference type="Proteomes" id="UP000182690"/>
    </source>
</evidence>
<protein>
    <submittedName>
        <fullName evidence="3">Uncharacterized conserved protein</fullName>
    </submittedName>
</protein>
<evidence type="ECO:0000259" key="2">
    <source>
        <dbReference type="Pfam" id="PF21906"/>
    </source>
</evidence>
<dbReference type="STRING" id="1079994.SAMN04488565_1631"/>
<dbReference type="SUPFAM" id="SSF55811">
    <property type="entry name" value="Nudix"/>
    <property type="match status" value="1"/>
</dbReference>
<dbReference type="InterPro" id="IPR036388">
    <property type="entry name" value="WH-like_DNA-bd_sf"/>
</dbReference>
<feature type="compositionally biased region" description="Low complexity" evidence="1">
    <location>
        <begin position="138"/>
        <end position="169"/>
    </location>
</feature>
<accession>A0A1H0ZCD1</accession>
<dbReference type="eggNOG" id="COG1051">
    <property type="taxonomic scope" value="Bacteria"/>
</dbReference>
<feature type="region of interest" description="Disordered" evidence="1">
    <location>
        <begin position="138"/>
        <end position="188"/>
    </location>
</feature>
<dbReference type="RefSeq" id="WP_074690120.1">
    <property type="nucleotide sequence ID" value="NZ_FNKB01000001.1"/>
</dbReference>
<dbReference type="Pfam" id="PF21906">
    <property type="entry name" value="WHD_NrtR"/>
    <property type="match status" value="1"/>
</dbReference>